<feature type="binding site" evidence="9">
    <location>
        <position position="150"/>
    </location>
    <ligand>
        <name>(S)-2,3,4,5-tetrahydrodipicolinate</name>
        <dbReference type="ChEBI" id="CHEBI:16845"/>
    </ligand>
</feature>
<evidence type="ECO:0000256" key="8">
    <source>
        <dbReference type="ARBA" id="ARBA00023154"/>
    </source>
</evidence>
<dbReference type="Pfam" id="PF05173">
    <property type="entry name" value="DapB_C"/>
    <property type="match status" value="1"/>
</dbReference>
<comment type="subunit">
    <text evidence="9">Homotetramer.</text>
</comment>
<evidence type="ECO:0000256" key="10">
    <source>
        <dbReference type="NCBIfam" id="TIGR00036"/>
    </source>
</evidence>
<dbReference type="InterPro" id="IPR000846">
    <property type="entry name" value="DapB_N"/>
</dbReference>
<keyword evidence="7 9" id="KW-0520">NAD</keyword>
<dbReference type="PANTHER" id="PTHR20836">
    <property type="entry name" value="DIHYDRODIPICOLINATE REDUCTASE"/>
    <property type="match status" value="1"/>
</dbReference>
<evidence type="ECO:0000256" key="4">
    <source>
        <dbReference type="ARBA" id="ARBA00022857"/>
    </source>
</evidence>
<comment type="subcellular location">
    <subcellularLocation>
        <location evidence="9">Cytoplasm</location>
    </subcellularLocation>
</comment>
<evidence type="ECO:0000313" key="14">
    <source>
        <dbReference type="Proteomes" id="UP001315967"/>
    </source>
</evidence>
<dbReference type="SUPFAM" id="SSF55347">
    <property type="entry name" value="Glyceraldehyde-3-phosphate dehydrogenase-like, C-terminal domain"/>
    <property type="match status" value="1"/>
</dbReference>
<comment type="similarity">
    <text evidence="1 9">Belongs to the DapB family.</text>
</comment>
<dbReference type="InterPro" id="IPR036291">
    <property type="entry name" value="NAD(P)-bd_dom_sf"/>
</dbReference>
<dbReference type="EC" id="1.17.1.8" evidence="9 10"/>
<dbReference type="InterPro" id="IPR023940">
    <property type="entry name" value="DHDPR_bac"/>
</dbReference>
<feature type="binding site" evidence="9">
    <location>
        <begin position="159"/>
        <end position="160"/>
    </location>
    <ligand>
        <name>(S)-2,3,4,5-tetrahydrodipicolinate</name>
        <dbReference type="ChEBI" id="CHEBI:16845"/>
    </ligand>
</feature>
<keyword evidence="4 9" id="KW-0521">NADP</keyword>
<comment type="catalytic activity">
    <reaction evidence="9">
        <text>(S)-2,3,4,5-tetrahydrodipicolinate + NAD(+) + H2O = (2S,4S)-4-hydroxy-2,3,4,5-tetrahydrodipicolinate + NADH + H(+)</text>
        <dbReference type="Rhea" id="RHEA:35323"/>
        <dbReference type="ChEBI" id="CHEBI:15377"/>
        <dbReference type="ChEBI" id="CHEBI:15378"/>
        <dbReference type="ChEBI" id="CHEBI:16845"/>
        <dbReference type="ChEBI" id="CHEBI:57540"/>
        <dbReference type="ChEBI" id="CHEBI:57945"/>
        <dbReference type="ChEBI" id="CHEBI:67139"/>
        <dbReference type="EC" id="1.17.1.8"/>
    </reaction>
</comment>
<evidence type="ECO:0000256" key="9">
    <source>
        <dbReference type="HAMAP-Rule" id="MF_00102"/>
    </source>
</evidence>
<feature type="active site" description="Proton donor/acceptor" evidence="9">
    <location>
        <position position="149"/>
    </location>
</feature>
<keyword evidence="5 9" id="KW-0220">Diaminopimelate biosynthesis</keyword>
<evidence type="ECO:0000256" key="7">
    <source>
        <dbReference type="ARBA" id="ARBA00023027"/>
    </source>
</evidence>
<dbReference type="RefSeq" id="WP_313793555.1">
    <property type="nucleotide sequence ID" value="NZ_CP102453.1"/>
</dbReference>
<dbReference type="Gene3D" id="3.30.360.10">
    <property type="entry name" value="Dihydrodipicolinate Reductase, domain 2"/>
    <property type="match status" value="1"/>
</dbReference>
<reference evidence="13 14" key="1">
    <citation type="submission" date="2022-08" db="EMBL/GenBank/DDBJ databases">
        <title>Aerococcaceae sp. nov isolated from spoiled eye mask.</title>
        <authorList>
            <person name="Zhou G."/>
            <person name="Xie X.-B."/>
            <person name="Shi Q.-S."/>
            <person name="Wang Y.-S."/>
            <person name="Wen X."/>
            <person name="Peng H."/>
            <person name="Yang X.-J."/>
            <person name="Tao H.-B."/>
            <person name="Huang X.-M."/>
        </authorList>
    </citation>
    <scope>NUCLEOTIDE SEQUENCE [LARGE SCALE GENOMIC DNA]</scope>
    <source>
        <strain evidence="14">DM20194951</strain>
    </source>
</reference>
<keyword evidence="3 9" id="KW-0028">Amino-acid biosynthesis</keyword>
<protein>
    <recommendedName>
        <fullName evidence="9 10">4-hydroxy-tetrahydrodipicolinate reductase</fullName>
        <shortName evidence="9">HTPA reductase</shortName>
        <ecNumber evidence="9 10">1.17.1.8</ecNumber>
    </recommendedName>
</protein>
<dbReference type="PANTHER" id="PTHR20836:SF7">
    <property type="entry name" value="4-HYDROXY-TETRAHYDRODIPICOLINATE REDUCTASE"/>
    <property type="match status" value="1"/>
</dbReference>
<keyword evidence="2 9" id="KW-0963">Cytoplasm</keyword>
<keyword evidence="8 9" id="KW-0457">Lysine biosynthesis</keyword>
<dbReference type="PIRSF" id="PIRSF000161">
    <property type="entry name" value="DHPR"/>
    <property type="match status" value="1"/>
</dbReference>
<dbReference type="NCBIfam" id="TIGR00036">
    <property type="entry name" value="dapB"/>
    <property type="match status" value="1"/>
</dbReference>
<feature type="active site" description="Proton donor" evidence="9">
    <location>
        <position position="153"/>
    </location>
</feature>
<dbReference type="Proteomes" id="UP001315967">
    <property type="component" value="Chromosome"/>
</dbReference>
<evidence type="ECO:0000313" key="13">
    <source>
        <dbReference type="EMBL" id="UUX34053.1"/>
    </source>
</evidence>
<comment type="caution">
    <text evidence="9">Lacks conserved residue(s) required for the propagation of feature annotation.</text>
</comment>
<feature type="binding site" evidence="9">
    <location>
        <begin position="91"/>
        <end position="93"/>
    </location>
    <ligand>
        <name>NAD(+)</name>
        <dbReference type="ChEBI" id="CHEBI:57540"/>
    </ligand>
</feature>
<dbReference type="PROSITE" id="PS01298">
    <property type="entry name" value="DAPB"/>
    <property type="match status" value="1"/>
</dbReference>
<evidence type="ECO:0000256" key="5">
    <source>
        <dbReference type="ARBA" id="ARBA00022915"/>
    </source>
</evidence>
<feature type="domain" description="Dihydrodipicolinate reductase N-terminal" evidence="11">
    <location>
        <begin position="1"/>
        <end position="117"/>
    </location>
</feature>
<gene>
    <name evidence="9 13" type="primary">dapB</name>
    <name evidence="13" type="ORF">NRE15_14400</name>
</gene>
<evidence type="ECO:0000256" key="6">
    <source>
        <dbReference type="ARBA" id="ARBA00023002"/>
    </source>
</evidence>
<proteinExistence type="inferred from homology"/>
<feature type="domain" description="Dihydrodipicolinate reductase C-terminal" evidence="12">
    <location>
        <begin position="121"/>
        <end position="256"/>
    </location>
</feature>
<feature type="binding site" evidence="9">
    <location>
        <begin position="115"/>
        <end position="118"/>
    </location>
    <ligand>
        <name>NAD(+)</name>
        <dbReference type="ChEBI" id="CHEBI:57540"/>
    </ligand>
</feature>
<evidence type="ECO:0000259" key="12">
    <source>
        <dbReference type="Pfam" id="PF05173"/>
    </source>
</evidence>
<evidence type="ECO:0000256" key="2">
    <source>
        <dbReference type="ARBA" id="ARBA00022490"/>
    </source>
</evidence>
<comment type="function">
    <text evidence="9">Catalyzes the conversion of 4-hydroxy-tetrahydrodipicolinate (HTPA) to tetrahydrodipicolinate.</text>
</comment>
<dbReference type="Pfam" id="PF01113">
    <property type="entry name" value="DapB_N"/>
    <property type="match status" value="1"/>
</dbReference>
<dbReference type="GO" id="GO:0008839">
    <property type="term" value="F:4-hydroxy-tetrahydrodipicolinate reductase"/>
    <property type="evidence" value="ECO:0007669"/>
    <property type="project" value="UniProtKB-EC"/>
</dbReference>
<dbReference type="InterPro" id="IPR022663">
    <property type="entry name" value="DapB_C"/>
</dbReference>
<comment type="catalytic activity">
    <reaction evidence="9">
        <text>(S)-2,3,4,5-tetrahydrodipicolinate + NADP(+) + H2O = (2S,4S)-4-hydroxy-2,3,4,5-tetrahydrodipicolinate + NADPH + H(+)</text>
        <dbReference type="Rhea" id="RHEA:35331"/>
        <dbReference type="ChEBI" id="CHEBI:15377"/>
        <dbReference type="ChEBI" id="CHEBI:15378"/>
        <dbReference type="ChEBI" id="CHEBI:16845"/>
        <dbReference type="ChEBI" id="CHEBI:57783"/>
        <dbReference type="ChEBI" id="CHEBI:58349"/>
        <dbReference type="ChEBI" id="CHEBI:67139"/>
        <dbReference type="EC" id="1.17.1.8"/>
    </reaction>
</comment>
<feature type="binding site" evidence="9">
    <location>
        <begin position="7"/>
        <end position="12"/>
    </location>
    <ligand>
        <name>NAD(+)</name>
        <dbReference type="ChEBI" id="CHEBI:57540"/>
    </ligand>
</feature>
<comment type="caution">
    <text evidence="9">Was originally thought to be a dihydrodipicolinate reductase (DHDPR), catalyzing the conversion of dihydrodipicolinate to tetrahydrodipicolinate. However, it was shown in E.coli that the substrate of the enzymatic reaction is not dihydrodipicolinate (DHDP) but in fact (2S,4S)-4-hydroxy-2,3,4,5-tetrahydrodipicolinic acid (HTPA), the product released by the DapA-catalyzed reaction.</text>
</comment>
<evidence type="ECO:0000256" key="3">
    <source>
        <dbReference type="ARBA" id="ARBA00022605"/>
    </source>
</evidence>
<sequence>MNILLIGSNGAMGQAVLQLVNRSKTDQVVLALQSEEETNPNLPIFNDFEALDAYVSKEHPVIDVVIDFSSATLSESVVNFSNKYHLPLVLATTGQSADVEQLIFDTAKTIPIINTHNTSIGVNVMQKALQLLTEYLYPLDYDIEIIEKHHRFKKDAPSGTAKMLFDSIQSQVNEPLHIQAGREGFYAARPHNEVGMHAIRSGNIVGEHTVIFANNNEEIEITHRANNRSLFAQGALKAAAYLTQAEPGLYDMSDVLDL</sequence>
<organism evidence="13 14">
    <name type="scientific">Fundicoccus culcitae</name>
    <dbReference type="NCBI Taxonomy" id="2969821"/>
    <lineage>
        <taxon>Bacteria</taxon>
        <taxon>Bacillati</taxon>
        <taxon>Bacillota</taxon>
        <taxon>Bacilli</taxon>
        <taxon>Lactobacillales</taxon>
        <taxon>Aerococcaceae</taxon>
        <taxon>Fundicoccus</taxon>
    </lineage>
</organism>
<dbReference type="HAMAP" id="MF_00102">
    <property type="entry name" value="DapB"/>
    <property type="match status" value="1"/>
</dbReference>
<name>A0ABY5P6K6_9LACT</name>
<dbReference type="SUPFAM" id="SSF51735">
    <property type="entry name" value="NAD(P)-binding Rossmann-fold domains"/>
    <property type="match status" value="1"/>
</dbReference>
<evidence type="ECO:0000256" key="1">
    <source>
        <dbReference type="ARBA" id="ARBA00006642"/>
    </source>
</evidence>
<comment type="pathway">
    <text evidence="9">Amino-acid biosynthesis; L-lysine biosynthesis via DAP pathway; (S)-tetrahydrodipicolinate from L-aspartate: step 4/4.</text>
</comment>
<dbReference type="EMBL" id="CP102453">
    <property type="protein sequence ID" value="UUX34053.1"/>
    <property type="molecule type" value="Genomic_DNA"/>
</dbReference>
<accession>A0ABY5P6K6</accession>
<keyword evidence="6 9" id="KW-0560">Oxidoreductase</keyword>
<keyword evidence="14" id="KW-1185">Reference proteome</keyword>
<dbReference type="Gene3D" id="3.40.50.720">
    <property type="entry name" value="NAD(P)-binding Rossmann-like Domain"/>
    <property type="match status" value="1"/>
</dbReference>
<evidence type="ECO:0000259" key="11">
    <source>
        <dbReference type="Pfam" id="PF01113"/>
    </source>
</evidence>
<dbReference type="InterPro" id="IPR022664">
    <property type="entry name" value="DapB_N_CS"/>
</dbReference>